<evidence type="ECO:0000259" key="9">
    <source>
        <dbReference type="PROSITE" id="PS50928"/>
    </source>
</evidence>
<comment type="subcellular location">
    <subcellularLocation>
        <location evidence="1 8">Cell membrane</location>
        <topology evidence="1 8">Multi-pass membrane protein</topology>
    </subcellularLocation>
</comment>
<dbReference type="EMBL" id="CP054719">
    <property type="protein sequence ID" value="QOL20009.1"/>
    <property type="molecule type" value="Genomic_DNA"/>
</dbReference>
<dbReference type="GO" id="GO:0055085">
    <property type="term" value="P:transmembrane transport"/>
    <property type="evidence" value="ECO:0007669"/>
    <property type="project" value="InterPro"/>
</dbReference>
<dbReference type="PANTHER" id="PTHR42929:SF3">
    <property type="entry name" value="PUTRESCINE TRANSPORT SYSTEM PERMEASE PROTEIN POTH"/>
    <property type="match status" value="1"/>
</dbReference>
<proteinExistence type="inferred from homology"/>
<dbReference type="PANTHER" id="PTHR42929">
    <property type="entry name" value="INNER MEMBRANE ABC TRANSPORTER PERMEASE PROTEIN YDCU-RELATED-RELATED"/>
    <property type="match status" value="1"/>
</dbReference>
<dbReference type="Gene3D" id="1.10.3720.10">
    <property type="entry name" value="MetI-like"/>
    <property type="match status" value="1"/>
</dbReference>
<feature type="domain" description="ABC transmembrane type-1" evidence="9">
    <location>
        <begin position="93"/>
        <end position="299"/>
    </location>
</feature>
<keyword evidence="4" id="KW-1003">Cell membrane</keyword>
<feature type="transmembrane region" description="Helical" evidence="8">
    <location>
        <begin position="92"/>
        <end position="115"/>
    </location>
</feature>
<evidence type="ECO:0000256" key="7">
    <source>
        <dbReference type="ARBA" id="ARBA00023136"/>
    </source>
</evidence>
<feature type="transmembrane region" description="Helical" evidence="8">
    <location>
        <begin position="179"/>
        <end position="199"/>
    </location>
</feature>
<keyword evidence="5 8" id="KW-0812">Transmembrane</keyword>
<evidence type="ECO:0000256" key="6">
    <source>
        <dbReference type="ARBA" id="ARBA00022989"/>
    </source>
</evidence>
<keyword evidence="6 8" id="KW-1133">Transmembrane helix</keyword>
<gene>
    <name evidence="10" type="primary">potH</name>
    <name evidence="10" type="ORF">CPBP_00786</name>
</gene>
<keyword evidence="3 8" id="KW-0813">Transport</keyword>
<dbReference type="AlphaFoldDB" id="A0A7L9RU08"/>
<feature type="transmembrane region" description="Helical" evidence="8">
    <location>
        <begin position="24"/>
        <end position="45"/>
    </location>
</feature>
<evidence type="ECO:0000256" key="2">
    <source>
        <dbReference type="ARBA" id="ARBA00007069"/>
    </source>
</evidence>
<dbReference type="InterPro" id="IPR000515">
    <property type="entry name" value="MetI-like"/>
</dbReference>
<dbReference type="Proteomes" id="UP000594001">
    <property type="component" value="Chromosome"/>
</dbReference>
<evidence type="ECO:0000313" key="11">
    <source>
        <dbReference type="Proteomes" id="UP000594001"/>
    </source>
</evidence>
<dbReference type="InterPro" id="IPR035906">
    <property type="entry name" value="MetI-like_sf"/>
</dbReference>
<organism evidence="10 11">
    <name type="scientific">Candidatus Bodocaedibacter vickermanii</name>
    <dbReference type="NCBI Taxonomy" id="2741701"/>
    <lineage>
        <taxon>Bacteria</taxon>
        <taxon>Pseudomonadati</taxon>
        <taxon>Pseudomonadota</taxon>
        <taxon>Alphaproteobacteria</taxon>
        <taxon>Holosporales</taxon>
        <taxon>Candidatus Paracaedibacteraceae</taxon>
        <taxon>Candidatus Bodocaedibacter</taxon>
    </lineage>
</organism>
<dbReference type="Pfam" id="PF00528">
    <property type="entry name" value="BPD_transp_1"/>
    <property type="match status" value="1"/>
</dbReference>
<dbReference type="GO" id="GO:0005886">
    <property type="term" value="C:plasma membrane"/>
    <property type="evidence" value="ECO:0007669"/>
    <property type="project" value="UniProtKB-SubCell"/>
</dbReference>
<dbReference type="SUPFAM" id="SSF161098">
    <property type="entry name" value="MetI-like"/>
    <property type="match status" value="1"/>
</dbReference>
<keyword evidence="7 8" id="KW-0472">Membrane</keyword>
<keyword evidence="11" id="KW-1185">Reference proteome</keyword>
<dbReference type="CDD" id="cd06261">
    <property type="entry name" value="TM_PBP2"/>
    <property type="match status" value="1"/>
</dbReference>
<evidence type="ECO:0000313" key="10">
    <source>
        <dbReference type="EMBL" id="QOL20009.1"/>
    </source>
</evidence>
<dbReference type="PROSITE" id="PS50928">
    <property type="entry name" value="ABC_TM1"/>
    <property type="match status" value="1"/>
</dbReference>
<reference evidence="10 11" key="1">
    <citation type="submission" date="2020-06" db="EMBL/GenBank/DDBJ databases">
        <title>The endosymbiont of the kinetoplastid Bodo saltans is a Paracaedibacter-like alpha-proteobacterium possessing a putative toxin-antitoxin system.</title>
        <authorList>
            <person name="Midha S."/>
            <person name="Rigden D.J."/>
            <person name="Siozios S."/>
            <person name="Hurst G.D.D."/>
            <person name="Jackson A.P."/>
        </authorList>
    </citation>
    <scope>NUCLEOTIDE SEQUENCE [LARGE SCALE GENOMIC DNA]</scope>
    <source>
        <strain evidence="10">Lake Konstanz</strain>
    </source>
</reference>
<sequence>MNKKNSQLIRIKNWAAIFKPNEKYVLILPYIWCVLFLLIPFLILLKISLSDYIFGTPPFSPVFEWVDQRYLRIQLFFSNYEFFFKDFLYIRVYIESILMALVSTCIATIISYPFAYAIHKSSPAIKTLLILLIVLPFYTSFLLRVYAWVGLLNAQGGINGLLIWIGIIDEPLKLLYTKFAVVIGIVYCYLPFMILPLYVSLDKMDRECLEAAYDLGCHPIKAFFTITVPLTKNGLFAGFILMFIPAIGEFVIPEILGGANTLMIGRIVWNEFFNNHDWPFAASIAILMFFFVVIPLNYLQKSASNKDTNDE</sequence>
<evidence type="ECO:0000256" key="1">
    <source>
        <dbReference type="ARBA" id="ARBA00004651"/>
    </source>
</evidence>
<feature type="transmembrane region" description="Helical" evidence="8">
    <location>
        <begin position="278"/>
        <end position="299"/>
    </location>
</feature>
<accession>A0A7L9RU08</accession>
<evidence type="ECO:0000256" key="5">
    <source>
        <dbReference type="ARBA" id="ARBA00022692"/>
    </source>
</evidence>
<evidence type="ECO:0000256" key="3">
    <source>
        <dbReference type="ARBA" id="ARBA00022448"/>
    </source>
</evidence>
<evidence type="ECO:0000256" key="8">
    <source>
        <dbReference type="RuleBase" id="RU363032"/>
    </source>
</evidence>
<name>A0A7L9RU08_9PROT</name>
<dbReference type="KEGG" id="pbal:CPBP_00786"/>
<dbReference type="RefSeq" id="WP_350331564.1">
    <property type="nucleotide sequence ID" value="NZ_CP054719.1"/>
</dbReference>
<evidence type="ECO:0000256" key="4">
    <source>
        <dbReference type="ARBA" id="ARBA00022475"/>
    </source>
</evidence>
<protein>
    <submittedName>
        <fullName evidence="10">Putrescine transport system permease protein PotH</fullName>
    </submittedName>
</protein>
<feature type="transmembrane region" description="Helical" evidence="8">
    <location>
        <begin position="235"/>
        <end position="258"/>
    </location>
</feature>
<comment type="similarity">
    <text evidence="2">Belongs to the binding-protein-dependent transport system permease family. CysTW subfamily.</text>
</comment>